<accession>A0ABZ1WBX7</accession>
<keyword evidence="4" id="KW-1185">Reference proteome</keyword>
<feature type="transmembrane region" description="Helical" evidence="2">
    <location>
        <begin position="305"/>
        <end position="326"/>
    </location>
</feature>
<keyword evidence="2" id="KW-0812">Transmembrane</keyword>
<feature type="transmembrane region" description="Helical" evidence="2">
    <location>
        <begin position="149"/>
        <end position="171"/>
    </location>
</feature>
<feature type="transmembrane region" description="Helical" evidence="2">
    <location>
        <begin position="369"/>
        <end position="389"/>
    </location>
</feature>
<feature type="transmembrane region" description="Helical" evidence="2">
    <location>
        <begin position="119"/>
        <end position="142"/>
    </location>
</feature>
<evidence type="ECO:0008006" key="5">
    <source>
        <dbReference type="Google" id="ProtNLM"/>
    </source>
</evidence>
<evidence type="ECO:0000313" key="3">
    <source>
        <dbReference type="EMBL" id="WUS58341.1"/>
    </source>
</evidence>
<gene>
    <name evidence="3" type="ORF">OG469_24200</name>
</gene>
<proteinExistence type="predicted"/>
<evidence type="ECO:0000313" key="4">
    <source>
        <dbReference type="Proteomes" id="UP001432014"/>
    </source>
</evidence>
<feature type="transmembrane region" description="Helical" evidence="2">
    <location>
        <begin position="248"/>
        <end position="268"/>
    </location>
</feature>
<evidence type="ECO:0000256" key="1">
    <source>
        <dbReference type="SAM" id="MobiDB-lite"/>
    </source>
</evidence>
<dbReference type="EMBL" id="CP108482">
    <property type="protein sequence ID" value="WUS58341.1"/>
    <property type="molecule type" value="Genomic_DNA"/>
</dbReference>
<dbReference type="Proteomes" id="UP001432014">
    <property type="component" value="Chromosome"/>
</dbReference>
<sequence length="602" mass="64679">MDVPEAGGESGRHRDGARTDDGPDDRLTLPGWVLRLAARRRFPAFALLAGYLGQVLFRLSLVLHNSYPSVHADEASYLVIARVFAGGSSTEMPVGVVIPGGYPLLLAPALRLGGNPVTAYHLVMGTNALVNALVFPLAFLALRRLGLPRLLSFLIGTAAALLPPVIFYSEFAMSDTVFPVILLCWLLTMHGWLSDGSLRRRALFGAGTGLAAGYALATHDRGGVVVALTALVLLGALVFGWAPRRATLVAVAALGVTVLGAKLMASYVESRFKDSPPSSVGTQVLDNLLNTEVLGRTLTRTTGQFWYFMTSSWGFGALALAFCLFAVFSSRVARASRVVAFVMVAAMVGIALASAAGLGDGDRLDNWIYARYLAPLVPVYFLVGAAVLYRCRPKDTLRLALAGGLLAVVSAEVVMQYAGGALRTTNIIPWAMPDALFLASEWTGLHMWRTMAGAFLVLGLCVLMRVAGGRRVMWALTASLCAFALYATSTVSDNVAEKHAKDRKYEATGFTKDAGIRKGDSVVLGDDVEWGLRMAQAYEVYWGRVWTQDLKDGGTPRAGATAVLLKLPEPYATPESSWPGAPAGWEVDRVSIKHGWVLWRKR</sequence>
<feature type="transmembrane region" description="Helical" evidence="2">
    <location>
        <begin position="338"/>
        <end position="357"/>
    </location>
</feature>
<feature type="transmembrane region" description="Helical" evidence="2">
    <location>
        <begin position="446"/>
        <end position="465"/>
    </location>
</feature>
<feature type="region of interest" description="Disordered" evidence="1">
    <location>
        <begin position="1"/>
        <end position="23"/>
    </location>
</feature>
<feature type="compositionally biased region" description="Basic and acidic residues" evidence="1">
    <location>
        <begin position="10"/>
        <end position="23"/>
    </location>
</feature>
<feature type="transmembrane region" description="Helical" evidence="2">
    <location>
        <begin position="223"/>
        <end position="241"/>
    </location>
</feature>
<evidence type="ECO:0000256" key="2">
    <source>
        <dbReference type="SAM" id="Phobius"/>
    </source>
</evidence>
<feature type="transmembrane region" description="Helical" evidence="2">
    <location>
        <begin position="177"/>
        <end position="194"/>
    </location>
</feature>
<feature type="transmembrane region" description="Helical" evidence="2">
    <location>
        <begin position="44"/>
        <end position="63"/>
    </location>
</feature>
<organism evidence="3 4">
    <name type="scientific">Kitasatospora herbaricolor</name>
    <dbReference type="NCBI Taxonomy" id="68217"/>
    <lineage>
        <taxon>Bacteria</taxon>
        <taxon>Bacillati</taxon>
        <taxon>Actinomycetota</taxon>
        <taxon>Actinomycetes</taxon>
        <taxon>Kitasatosporales</taxon>
        <taxon>Streptomycetaceae</taxon>
        <taxon>Kitasatospora</taxon>
    </lineage>
</organism>
<keyword evidence="2" id="KW-1133">Transmembrane helix</keyword>
<feature type="transmembrane region" description="Helical" evidence="2">
    <location>
        <begin position="201"/>
        <end position="217"/>
    </location>
</feature>
<reference evidence="3 4" key="1">
    <citation type="submission" date="2022-10" db="EMBL/GenBank/DDBJ databases">
        <title>The complete genomes of actinobacterial strains from the NBC collection.</title>
        <authorList>
            <person name="Joergensen T.S."/>
            <person name="Alvarez Arevalo M."/>
            <person name="Sterndorff E.B."/>
            <person name="Faurdal D."/>
            <person name="Vuksanovic O."/>
            <person name="Mourched A.-S."/>
            <person name="Charusanti P."/>
            <person name="Shaw S."/>
            <person name="Blin K."/>
            <person name="Weber T."/>
        </authorList>
    </citation>
    <scope>NUCLEOTIDE SEQUENCE [LARGE SCALE GENOMIC DNA]</scope>
    <source>
        <strain evidence="3 4">NBC_01247</strain>
    </source>
</reference>
<keyword evidence="2" id="KW-0472">Membrane</keyword>
<protein>
    <recommendedName>
        <fullName evidence="5">Dolichyl-phosphate-mannose-protein mannosyltransferase</fullName>
    </recommendedName>
</protein>
<feature type="transmembrane region" description="Helical" evidence="2">
    <location>
        <begin position="396"/>
        <end position="418"/>
    </location>
</feature>
<name>A0ABZ1WBX7_9ACTN</name>
<dbReference type="RefSeq" id="WP_329495532.1">
    <property type="nucleotide sequence ID" value="NZ_CP108460.1"/>
</dbReference>